<dbReference type="OrthoDB" id="8562788at2"/>
<proteinExistence type="predicted"/>
<evidence type="ECO:0000313" key="3">
    <source>
        <dbReference type="Proteomes" id="UP000186553"/>
    </source>
</evidence>
<name>A0A1C3CUP1_9GAMM</name>
<dbReference type="AlphaFoldDB" id="A0A1C3CUP1"/>
<evidence type="ECO:0000256" key="1">
    <source>
        <dbReference type="SAM" id="MobiDB-lite"/>
    </source>
</evidence>
<feature type="region of interest" description="Disordered" evidence="1">
    <location>
        <begin position="229"/>
        <end position="253"/>
    </location>
</feature>
<evidence type="ECO:0000313" key="2">
    <source>
        <dbReference type="EMBL" id="ODA12427.1"/>
    </source>
</evidence>
<dbReference type="GO" id="GO:0003677">
    <property type="term" value="F:DNA binding"/>
    <property type="evidence" value="ECO:0007669"/>
    <property type="project" value="InterPro"/>
</dbReference>
<sequence length="253" mass="28222">MLSPARRHRLAVKAALEAAKADEFGGVRPDASVYQLQLTELKNDTHVLRSIQSQTERAKVKAEQLIPKHMPYVNGVIESGFKVDQDEVITTIMIWCFDSALFDVGLKLAEYALKHNLKMPDSYSRNTATIIAEEIGNAARVAHKAGDDFQLEVLEKAHHITTDFDMPDEVRAKILLAIGRAYLHRELATLAVAYLKAAVEKHENCGGKQDLQKAERLFKKQAEEQLKNLPEPMLNADGSQVVDDQGNLAFHPT</sequence>
<dbReference type="RefSeq" id="WP_068888915.1">
    <property type="nucleotide sequence ID" value="NZ_CBCRUU010000014.1"/>
</dbReference>
<reference evidence="2 3" key="1">
    <citation type="submission" date="2016-07" db="EMBL/GenBank/DDBJ databases">
        <title>Acinetobacter sp. ANC 4603.</title>
        <authorList>
            <person name="Radolfova-Krizova L."/>
            <person name="Nemec A."/>
        </authorList>
    </citation>
    <scope>NUCLEOTIDE SEQUENCE [LARGE SCALE GENOMIC DNA]</scope>
    <source>
        <strain evidence="2 3">ANC 4603</strain>
    </source>
</reference>
<organism evidence="2 3">
    <name type="scientific">Acinetobacter celticus</name>
    <dbReference type="NCBI Taxonomy" id="1891224"/>
    <lineage>
        <taxon>Bacteria</taxon>
        <taxon>Pseudomonadati</taxon>
        <taxon>Pseudomonadota</taxon>
        <taxon>Gammaproteobacteria</taxon>
        <taxon>Moraxellales</taxon>
        <taxon>Moraxellaceae</taxon>
        <taxon>Acinetobacter</taxon>
    </lineage>
</organism>
<dbReference type="EMBL" id="MBDL01000011">
    <property type="protein sequence ID" value="ODA12427.1"/>
    <property type="molecule type" value="Genomic_DNA"/>
</dbReference>
<gene>
    <name evidence="2" type="ORF">BBP83_11095</name>
</gene>
<protein>
    <submittedName>
        <fullName evidence="2">Terminase</fullName>
    </submittedName>
</protein>
<dbReference type="InterPro" id="IPR010270">
    <property type="entry name" value="Phage_P2_GpM"/>
</dbReference>
<dbReference type="STRING" id="1891224.BBP83_11095"/>
<dbReference type="Proteomes" id="UP000186553">
    <property type="component" value="Unassembled WGS sequence"/>
</dbReference>
<keyword evidence="3" id="KW-1185">Reference proteome</keyword>
<accession>A0A1C3CUP1</accession>
<dbReference type="GO" id="GO:0004519">
    <property type="term" value="F:endonuclease activity"/>
    <property type="evidence" value="ECO:0007669"/>
    <property type="project" value="InterPro"/>
</dbReference>
<dbReference type="Pfam" id="PF05944">
    <property type="entry name" value="Phage_term_smal"/>
    <property type="match status" value="1"/>
</dbReference>
<comment type="caution">
    <text evidence="2">The sequence shown here is derived from an EMBL/GenBank/DDBJ whole genome shotgun (WGS) entry which is preliminary data.</text>
</comment>